<name>A0ABY6MZL2_9ALTE</name>
<dbReference type="RefSeq" id="WP_265046686.1">
    <property type="nucleotide sequence ID" value="NZ_CP100390.1"/>
</dbReference>
<evidence type="ECO:0000313" key="3">
    <source>
        <dbReference type="Proteomes" id="UP001163739"/>
    </source>
</evidence>
<evidence type="ECO:0000259" key="1">
    <source>
        <dbReference type="Pfam" id="PF13466"/>
    </source>
</evidence>
<organism evidence="2 3">
    <name type="scientific">Alkalimarinus alittae</name>
    <dbReference type="NCBI Taxonomy" id="2961619"/>
    <lineage>
        <taxon>Bacteria</taxon>
        <taxon>Pseudomonadati</taxon>
        <taxon>Pseudomonadota</taxon>
        <taxon>Gammaproteobacteria</taxon>
        <taxon>Alteromonadales</taxon>
        <taxon>Alteromonadaceae</taxon>
        <taxon>Alkalimarinus</taxon>
    </lineage>
</organism>
<dbReference type="InterPro" id="IPR036513">
    <property type="entry name" value="STAS_dom_sf"/>
</dbReference>
<gene>
    <name evidence="2" type="ORF">NKI27_14140</name>
</gene>
<dbReference type="Pfam" id="PF13466">
    <property type="entry name" value="STAS_2"/>
    <property type="match status" value="1"/>
</dbReference>
<dbReference type="EMBL" id="CP100390">
    <property type="protein sequence ID" value="UZE95197.1"/>
    <property type="molecule type" value="Genomic_DNA"/>
</dbReference>
<accession>A0ABY6MZL2</accession>
<protein>
    <submittedName>
        <fullName evidence="2">STAS domain-containing protein</fullName>
    </submittedName>
</protein>
<reference evidence="2" key="1">
    <citation type="submission" date="2022-06" db="EMBL/GenBank/DDBJ databases">
        <title>Alkalimarinus sp. nov., isolated from gut of a Alitta virens.</title>
        <authorList>
            <person name="Yang A.I."/>
            <person name="Shin N.-R."/>
        </authorList>
    </citation>
    <scope>NUCLEOTIDE SEQUENCE</scope>
    <source>
        <strain evidence="2">A2M4</strain>
    </source>
</reference>
<dbReference type="SUPFAM" id="SSF52091">
    <property type="entry name" value="SpoIIaa-like"/>
    <property type="match status" value="1"/>
</dbReference>
<keyword evidence="3" id="KW-1185">Reference proteome</keyword>
<dbReference type="InterPro" id="IPR058548">
    <property type="entry name" value="MlaB-like_STAS"/>
</dbReference>
<proteinExistence type="predicted"/>
<evidence type="ECO:0000313" key="2">
    <source>
        <dbReference type="EMBL" id="UZE95197.1"/>
    </source>
</evidence>
<dbReference type="Gene3D" id="3.30.750.24">
    <property type="entry name" value="STAS domain"/>
    <property type="match status" value="1"/>
</dbReference>
<dbReference type="Proteomes" id="UP001163739">
    <property type="component" value="Chromosome"/>
</dbReference>
<sequence>MVAEVNALNTDTLMLVGDVTADNVVSIRSNGEAIISRMASKGIIDLARLSSANTITLSLLLSWLRFAKHNNVSLTIAHLPSQLFDMARVSGLELILPFESA</sequence>
<feature type="domain" description="MlaB-like STAS" evidence="1">
    <location>
        <begin position="14"/>
        <end position="93"/>
    </location>
</feature>